<feature type="signal peptide" evidence="1">
    <location>
        <begin position="1"/>
        <end position="27"/>
    </location>
</feature>
<dbReference type="Proteomes" id="UP000075606">
    <property type="component" value="Unassembled WGS sequence"/>
</dbReference>
<organism evidence="2 3">
    <name type="scientific">Roseivirga spongicola</name>
    <dbReference type="NCBI Taxonomy" id="333140"/>
    <lineage>
        <taxon>Bacteria</taxon>
        <taxon>Pseudomonadati</taxon>
        <taxon>Bacteroidota</taxon>
        <taxon>Cytophagia</taxon>
        <taxon>Cytophagales</taxon>
        <taxon>Roseivirgaceae</taxon>
        <taxon>Roseivirga</taxon>
    </lineage>
</organism>
<dbReference type="OrthoDB" id="1091820at2"/>
<reference evidence="2 3" key="1">
    <citation type="submission" date="2016-01" db="EMBL/GenBank/DDBJ databases">
        <title>Genome sequencing of Roseivirga spongicola UST030701-084.</title>
        <authorList>
            <person name="Selvaratnam C."/>
            <person name="Thevarajoo S."/>
            <person name="Goh K.M."/>
            <person name="Ee R."/>
            <person name="Chan K.-G."/>
            <person name="Chong C.S."/>
        </authorList>
    </citation>
    <scope>NUCLEOTIDE SEQUENCE [LARGE SCALE GENOMIC DNA]</scope>
    <source>
        <strain evidence="2 3">UST030701-084</strain>
    </source>
</reference>
<dbReference type="PROSITE" id="PS51257">
    <property type="entry name" value="PROKAR_LIPOPROTEIN"/>
    <property type="match status" value="1"/>
</dbReference>
<dbReference type="RefSeq" id="WP_068225246.1">
    <property type="nucleotide sequence ID" value="NZ_CP139724.1"/>
</dbReference>
<keyword evidence="1" id="KW-0732">Signal</keyword>
<name>A0A150WXL3_9BACT</name>
<dbReference type="EMBL" id="LRPC01000033">
    <property type="protein sequence ID" value="KYG71228.1"/>
    <property type="molecule type" value="Genomic_DNA"/>
</dbReference>
<gene>
    <name evidence="2" type="ORF">AWW68_18645</name>
</gene>
<evidence type="ECO:0000256" key="1">
    <source>
        <dbReference type="SAM" id="SignalP"/>
    </source>
</evidence>
<sequence>MKRLKLSMQTAISGFFTLFLISSSCSSGTEKKANGSSLPTIDLVEAYDNRTEVSLSTFAESIEYIPLETVEKSLVGNYPSFYLADDKIISIAFRQIYTFDKKSGKFIEEIRGYGEGPNEYLSTKKSLEFNEEDEVFYVAKKPSLIWQLNSSGEKTGEFEIPTDENYIMGFSKLSDNLFVGYNANPTCNQKNKLTIFDSQGKILKTFPNHQSCIHDLSLGISFDTDEGRFYRDRGNVYFEEAYNDTLFYVSDDTLSAHLIFDSKNQSIPYEDKTKYPTLESRANFLQPSVIDITQQHIFFQLTTKGQTFNGIFSRETGETLLSDIGRTEMHGFVNDLDNFLPFVPQYATDNNQLVGYMEAPDVLAWFKENPEKAAQLPERLKKLGEMKPDDNPVVMIVDLKE</sequence>
<dbReference type="SUPFAM" id="SSF50998">
    <property type="entry name" value="Quinoprotein alcohol dehydrogenase-like"/>
    <property type="match status" value="1"/>
</dbReference>
<dbReference type="STRING" id="333140.AWW68_18645"/>
<feature type="chain" id="PRO_5007573886" description="DUF4934 domain-containing protein" evidence="1">
    <location>
        <begin position="28"/>
        <end position="401"/>
    </location>
</feature>
<accession>A0A150WXL3</accession>
<dbReference type="AlphaFoldDB" id="A0A150WXL3"/>
<keyword evidence="3" id="KW-1185">Reference proteome</keyword>
<dbReference type="InterPro" id="IPR011047">
    <property type="entry name" value="Quinoprotein_ADH-like_sf"/>
</dbReference>
<proteinExistence type="predicted"/>
<evidence type="ECO:0000313" key="2">
    <source>
        <dbReference type="EMBL" id="KYG71228.1"/>
    </source>
</evidence>
<protein>
    <recommendedName>
        <fullName evidence="4">DUF4934 domain-containing protein</fullName>
    </recommendedName>
</protein>
<evidence type="ECO:0000313" key="3">
    <source>
        <dbReference type="Proteomes" id="UP000075606"/>
    </source>
</evidence>
<comment type="caution">
    <text evidence="2">The sequence shown here is derived from an EMBL/GenBank/DDBJ whole genome shotgun (WGS) entry which is preliminary data.</text>
</comment>
<evidence type="ECO:0008006" key="4">
    <source>
        <dbReference type="Google" id="ProtNLM"/>
    </source>
</evidence>
<dbReference type="Pfam" id="PF17170">
    <property type="entry name" value="DUF5128"/>
    <property type="match status" value="1"/>
</dbReference>